<dbReference type="AlphaFoldDB" id="A0ABD5YKK4"/>
<keyword evidence="3" id="KW-0598">Phosphotransferase system</keyword>
<dbReference type="PANTHER" id="PTHR33705:SF2">
    <property type="entry name" value="PHOSPHOCARRIER PROTEIN NPR"/>
    <property type="match status" value="1"/>
</dbReference>
<dbReference type="NCBIfam" id="TIGR01003">
    <property type="entry name" value="PTS_HPr_family"/>
    <property type="match status" value="1"/>
</dbReference>
<gene>
    <name evidence="5" type="primary">ptsH1</name>
    <name evidence="5" type="ORF">ACFQL7_07710</name>
</gene>
<evidence type="ECO:0000256" key="3">
    <source>
        <dbReference type="ARBA" id="ARBA00022683"/>
    </source>
</evidence>
<feature type="domain" description="HPr" evidence="4">
    <location>
        <begin position="1"/>
        <end position="90"/>
    </location>
</feature>
<sequence>MERVVTIVPEAGLHARPASRFVQTANEFECELRIGPADGSDDPVNARSMLAVTGLGVEHGERVSVIADGNDATAALDALEDVLSTEEAVG</sequence>
<evidence type="ECO:0000313" key="5">
    <source>
        <dbReference type="EMBL" id="MFC7189756.1"/>
    </source>
</evidence>
<dbReference type="Gene3D" id="3.30.1340.10">
    <property type="entry name" value="HPr-like"/>
    <property type="match status" value="1"/>
</dbReference>
<dbReference type="Pfam" id="PF00381">
    <property type="entry name" value="PTS-HPr"/>
    <property type="match status" value="1"/>
</dbReference>
<dbReference type="EMBL" id="JBHTAX010000001">
    <property type="protein sequence ID" value="MFC7189756.1"/>
    <property type="molecule type" value="Genomic_DNA"/>
</dbReference>
<evidence type="ECO:0000256" key="2">
    <source>
        <dbReference type="ARBA" id="ARBA00022490"/>
    </source>
</evidence>
<dbReference type="PROSITE" id="PS51350">
    <property type="entry name" value="PTS_HPR_DOM"/>
    <property type="match status" value="1"/>
</dbReference>
<dbReference type="InterPro" id="IPR001020">
    <property type="entry name" value="PTS_HPr_His_P_site"/>
</dbReference>
<organism evidence="5 6">
    <name type="scientific">Halocatena marina</name>
    <dbReference type="NCBI Taxonomy" id="2934937"/>
    <lineage>
        <taxon>Archaea</taxon>
        <taxon>Methanobacteriati</taxon>
        <taxon>Methanobacteriota</taxon>
        <taxon>Stenosarchaea group</taxon>
        <taxon>Halobacteria</taxon>
        <taxon>Halobacteriales</taxon>
        <taxon>Natronomonadaceae</taxon>
        <taxon>Halocatena</taxon>
    </lineage>
</organism>
<name>A0ABD5YKK4_9EURY</name>
<keyword evidence="2" id="KW-0963">Cytoplasm</keyword>
<dbReference type="InterPro" id="IPR000032">
    <property type="entry name" value="HPr-like"/>
</dbReference>
<evidence type="ECO:0000313" key="6">
    <source>
        <dbReference type="Proteomes" id="UP001596417"/>
    </source>
</evidence>
<dbReference type="GeneID" id="76199313"/>
<dbReference type="InterPro" id="IPR050399">
    <property type="entry name" value="HPr"/>
</dbReference>
<evidence type="ECO:0000259" key="4">
    <source>
        <dbReference type="PROSITE" id="PS51350"/>
    </source>
</evidence>
<dbReference type="GO" id="GO:0009401">
    <property type="term" value="P:phosphoenolpyruvate-dependent sugar phosphotransferase system"/>
    <property type="evidence" value="ECO:0007669"/>
    <property type="project" value="UniProtKB-KW"/>
</dbReference>
<dbReference type="NCBIfam" id="NF041319">
    <property type="entry name" value="PTS-HPr_Halo"/>
    <property type="match status" value="1"/>
</dbReference>
<dbReference type="InterPro" id="IPR035895">
    <property type="entry name" value="HPr-like_sf"/>
</dbReference>
<dbReference type="PANTHER" id="PTHR33705">
    <property type="entry name" value="PHOSPHOCARRIER PROTEIN HPR"/>
    <property type="match status" value="1"/>
</dbReference>
<protein>
    <submittedName>
        <fullName evidence="5">Phosphocarrier protein HPr</fullName>
    </submittedName>
</protein>
<dbReference type="PRINTS" id="PR00107">
    <property type="entry name" value="PHOSPHOCPHPR"/>
</dbReference>
<accession>A0ABD5YKK4</accession>
<dbReference type="PROSITE" id="PS00369">
    <property type="entry name" value="PTS_HPR_HIS"/>
    <property type="match status" value="1"/>
</dbReference>
<proteinExistence type="predicted"/>
<dbReference type="CDD" id="cd00367">
    <property type="entry name" value="PTS-HPr_like"/>
    <property type="match status" value="1"/>
</dbReference>
<keyword evidence="6" id="KW-1185">Reference proteome</keyword>
<dbReference type="RefSeq" id="WP_248909726.1">
    <property type="nucleotide sequence ID" value="NZ_CP109979.1"/>
</dbReference>
<comment type="caution">
    <text evidence="5">The sequence shown here is derived from an EMBL/GenBank/DDBJ whole genome shotgun (WGS) entry which is preliminary data.</text>
</comment>
<evidence type="ECO:0000256" key="1">
    <source>
        <dbReference type="ARBA" id="ARBA00004496"/>
    </source>
</evidence>
<dbReference type="InterPro" id="IPR054908">
    <property type="entry name" value="PTS-HPr"/>
</dbReference>
<comment type="subcellular location">
    <subcellularLocation>
        <location evidence="1">Cytoplasm</location>
    </subcellularLocation>
</comment>
<dbReference type="Proteomes" id="UP001596417">
    <property type="component" value="Unassembled WGS sequence"/>
</dbReference>
<dbReference type="GO" id="GO:0005737">
    <property type="term" value="C:cytoplasm"/>
    <property type="evidence" value="ECO:0007669"/>
    <property type="project" value="UniProtKB-SubCell"/>
</dbReference>
<reference evidence="5 6" key="1">
    <citation type="journal article" date="2019" name="Int. J. Syst. Evol. Microbiol.">
        <title>The Global Catalogue of Microorganisms (GCM) 10K type strain sequencing project: providing services to taxonomists for standard genome sequencing and annotation.</title>
        <authorList>
            <consortium name="The Broad Institute Genomics Platform"/>
            <consortium name="The Broad Institute Genome Sequencing Center for Infectious Disease"/>
            <person name="Wu L."/>
            <person name="Ma J."/>
        </authorList>
    </citation>
    <scope>NUCLEOTIDE SEQUENCE [LARGE SCALE GENOMIC DNA]</scope>
    <source>
        <strain evidence="5 6">RDMS1</strain>
    </source>
</reference>
<dbReference type="SUPFAM" id="SSF55594">
    <property type="entry name" value="HPr-like"/>
    <property type="match status" value="1"/>
</dbReference>